<accession>A0AAD2H7P9</accession>
<gene>
    <name evidence="1" type="ORF">MYCIT1_LOCUS15274</name>
</gene>
<dbReference type="Proteomes" id="UP001295794">
    <property type="component" value="Unassembled WGS sequence"/>
</dbReference>
<evidence type="ECO:0000313" key="1">
    <source>
        <dbReference type="EMBL" id="CAK5270667.1"/>
    </source>
</evidence>
<proteinExistence type="predicted"/>
<dbReference type="AlphaFoldDB" id="A0AAD2H7P9"/>
<comment type="caution">
    <text evidence="1">The sequence shown here is derived from an EMBL/GenBank/DDBJ whole genome shotgun (WGS) entry which is preliminary data.</text>
</comment>
<evidence type="ECO:0000313" key="2">
    <source>
        <dbReference type="Proteomes" id="UP001295794"/>
    </source>
</evidence>
<sequence length="171" mass="19295">MCRRLFESCNDIVSAREHRLWLSNLDLLCDDHCSRVCNITTGNVDVRREAFLCAVAKVREGWQWLGVGPAVTGIRCFTSDSGVVCSIIMLIWGGDDLVVIRCDGAESAGLALRAHCLPERRSHRDRRGPFSRRVGFPVFDMLQLRMNVSRNSILVRIDKMSVHGRGQPEVR</sequence>
<name>A0AAD2H7P9_9AGAR</name>
<organism evidence="1 2">
    <name type="scientific">Mycena citricolor</name>
    <dbReference type="NCBI Taxonomy" id="2018698"/>
    <lineage>
        <taxon>Eukaryota</taxon>
        <taxon>Fungi</taxon>
        <taxon>Dikarya</taxon>
        <taxon>Basidiomycota</taxon>
        <taxon>Agaricomycotina</taxon>
        <taxon>Agaricomycetes</taxon>
        <taxon>Agaricomycetidae</taxon>
        <taxon>Agaricales</taxon>
        <taxon>Marasmiineae</taxon>
        <taxon>Mycenaceae</taxon>
        <taxon>Mycena</taxon>
    </lineage>
</organism>
<keyword evidence="2" id="KW-1185">Reference proteome</keyword>
<dbReference type="EMBL" id="CAVNYO010000169">
    <property type="protein sequence ID" value="CAK5270667.1"/>
    <property type="molecule type" value="Genomic_DNA"/>
</dbReference>
<protein>
    <submittedName>
        <fullName evidence="1">Uncharacterized protein</fullName>
    </submittedName>
</protein>
<reference evidence="1" key="1">
    <citation type="submission" date="2023-11" db="EMBL/GenBank/DDBJ databases">
        <authorList>
            <person name="De Vega J J."/>
            <person name="De Vega J J."/>
        </authorList>
    </citation>
    <scope>NUCLEOTIDE SEQUENCE</scope>
</reference>